<protein>
    <submittedName>
        <fullName evidence="1">Uncharacterized protein</fullName>
    </submittedName>
</protein>
<sequence length="231" mass="25029">MKFTLAGILSGAVSLYNHLDLPSSPGSSSEDNEPVSTPVLGGASSSQAPRNNEVPANLVLTEAAIPANQPIFLLDESHFNIVSQEASEAVEPIVTPVYEDATHGQPPKNNQEVPPELVPTEAATPAKRPRVLHDNVSLEKDLQEATTAAGRLRQDVIDQQSGPLLDLLNECVPNNWSAKKRKLDQILIQLNTDRTTQCLNDPPHNLPNAVTLRQPSLVPPRFFSTMPSECQ</sequence>
<reference evidence="1" key="1">
    <citation type="submission" date="2022-04" db="EMBL/GenBank/DDBJ databases">
        <title>Genome of the entomopathogenic fungus Entomophthora muscae.</title>
        <authorList>
            <person name="Elya C."/>
            <person name="Lovett B.R."/>
            <person name="Lee E."/>
            <person name="Macias A.M."/>
            <person name="Hajek A.E."/>
            <person name="De Bivort B.L."/>
            <person name="Kasson M.T."/>
            <person name="De Fine Licht H.H."/>
            <person name="Stajich J.E."/>
        </authorList>
    </citation>
    <scope>NUCLEOTIDE SEQUENCE</scope>
    <source>
        <strain evidence="1">Berkeley</strain>
    </source>
</reference>
<evidence type="ECO:0000313" key="2">
    <source>
        <dbReference type="Proteomes" id="UP001165960"/>
    </source>
</evidence>
<proteinExistence type="predicted"/>
<organism evidence="1 2">
    <name type="scientific">Entomophthora muscae</name>
    <dbReference type="NCBI Taxonomy" id="34485"/>
    <lineage>
        <taxon>Eukaryota</taxon>
        <taxon>Fungi</taxon>
        <taxon>Fungi incertae sedis</taxon>
        <taxon>Zoopagomycota</taxon>
        <taxon>Entomophthoromycotina</taxon>
        <taxon>Entomophthoromycetes</taxon>
        <taxon>Entomophthorales</taxon>
        <taxon>Entomophthoraceae</taxon>
        <taxon>Entomophthora</taxon>
    </lineage>
</organism>
<evidence type="ECO:0000313" key="1">
    <source>
        <dbReference type="EMBL" id="KAJ9083380.1"/>
    </source>
</evidence>
<accession>A0ACC2U8L5</accession>
<comment type="caution">
    <text evidence="1">The sequence shown here is derived from an EMBL/GenBank/DDBJ whole genome shotgun (WGS) entry which is preliminary data.</text>
</comment>
<gene>
    <name evidence="1" type="ORF">DSO57_1035302</name>
</gene>
<dbReference type="EMBL" id="QTSX02001019">
    <property type="protein sequence ID" value="KAJ9083380.1"/>
    <property type="molecule type" value="Genomic_DNA"/>
</dbReference>
<dbReference type="Proteomes" id="UP001165960">
    <property type="component" value="Unassembled WGS sequence"/>
</dbReference>
<keyword evidence="2" id="KW-1185">Reference proteome</keyword>
<name>A0ACC2U8L5_9FUNG</name>